<dbReference type="SMART" id="SM00248">
    <property type="entry name" value="ANK"/>
    <property type="match status" value="6"/>
</dbReference>
<dbReference type="AlphaFoldDB" id="A0A6J3MEV2"/>
<reference evidence="5" key="3">
    <citation type="submission" date="2025-08" db="UniProtKB">
        <authorList>
            <consortium name="RefSeq"/>
        </authorList>
    </citation>
    <scope>IDENTIFICATION</scope>
    <source>
        <strain evidence="5">CBS 342.82</strain>
    </source>
</reference>
<accession>A0A6J3MEV2</accession>
<evidence type="ECO:0000313" key="5">
    <source>
        <dbReference type="RefSeq" id="XP_033463567.1"/>
    </source>
</evidence>
<reference evidence="5" key="1">
    <citation type="submission" date="2020-01" db="EMBL/GenBank/DDBJ databases">
        <authorList>
            <consortium name="DOE Joint Genome Institute"/>
            <person name="Haridas S."/>
            <person name="Albert R."/>
            <person name="Binder M."/>
            <person name="Bloem J."/>
            <person name="Labutti K."/>
            <person name="Salamov A."/>
            <person name="Andreopoulos B."/>
            <person name="Baker S.E."/>
            <person name="Barry K."/>
            <person name="Bills G."/>
            <person name="Bluhm B.H."/>
            <person name="Cannon C."/>
            <person name="Castanera R."/>
            <person name="Culley D.E."/>
            <person name="Daum C."/>
            <person name="Ezra D."/>
            <person name="Gonzalez J.B."/>
            <person name="Henrissat B."/>
            <person name="Kuo A."/>
            <person name="Liang C."/>
            <person name="Lipzen A."/>
            <person name="Lutzoni F."/>
            <person name="Magnuson J."/>
            <person name="Mondo S."/>
            <person name="Nolan M."/>
            <person name="Ohm R."/>
            <person name="Pangilinan J."/>
            <person name="Park H.-J."/>
            <person name="Ramirez L."/>
            <person name="Alfaro M."/>
            <person name="Sun H."/>
            <person name="Tritt A."/>
            <person name="Yoshinaga Y."/>
            <person name="Zwiers L.-H."/>
            <person name="Turgeon B.G."/>
            <person name="Goodwin S.B."/>
            <person name="Spatafora J.W."/>
            <person name="Crous P.W."/>
            <person name="Grigoriev I.V."/>
        </authorList>
    </citation>
    <scope>NUCLEOTIDE SEQUENCE</scope>
    <source>
        <strain evidence="5">CBS 342.82</strain>
    </source>
</reference>
<dbReference type="GO" id="GO:0005634">
    <property type="term" value="C:nucleus"/>
    <property type="evidence" value="ECO:0007669"/>
    <property type="project" value="TreeGrafter"/>
</dbReference>
<dbReference type="Proteomes" id="UP000504637">
    <property type="component" value="Unplaced"/>
</dbReference>
<dbReference type="InterPro" id="IPR002110">
    <property type="entry name" value="Ankyrin_rpt"/>
</dbReference>
<dbReference type="Pfam" id="PF00023">
    <property type="entry name" value="Ank"/>
    <property type="match status" value="1"/>
</dbReference>
<dbReference type="PROSITE" id="PS50297">
    <property type="entry name" value="ANK_REP_REGION"/>
    <property type="match status" value="2"/>
</dbReference>
<keyword evidence="1" id="KW-0677">Repeat</keyword>
<evidence type="ECO:0000313" key="4">
    <source>
        <dbReference type="Proteomes" id="UP000504637"/>
    </source>
</evidence>
<keyword evidence="2 3" id="KW-0040">ANK repeat</keyword>
<protein>
    <submittedName>
        <fullName evidence="5">Proteasome regulatory particle subunit</fullName>
    </submittedName>
</protein>
<dbReference type="PANTHER" id="PTHR24193:SF121">
    <property type="entry name" value="ADA2A-CONTAINING COMPLEX COMPONENT 3, ISOFORM D"/>
    <property type="match status" value="1"/>
</dbReference>
<evidence type="ECO:0000256" key="2">
    <source>
        <dbReference type="ARBA" id="ARBA00023043"/>
    </source>
</evidence>
<evidence type="ECO:0000256" key="3">
    <source>
        <dbReference type="PROSITE-ProRule" id="PRU00023"/>
    </source>
</evidence>
<dbReference type="InterPro" id="IPR036770">
    <property type="entry name" value="Ankyrin_rpt-contain_sf"/>
</dbReference>
<dbReference type="GO" id="GO:0045944">
    <property type="term" value="P:positive regulation of transcription by RNA polymerase II"/>
    <property type="evidence" value="ECO:0007669"/>
    <property type="project" value="TreeGrafter"/>
</dbReference>
<dbReference type="GeneID" id="54358751"/>
<dbReference type="PROSITE" id="PS50088">
    <property type="entry name" value="ANK_REPEAT"/>
    <property type="match status" value="3"/>
</dbReference>
<dbReference type="Pfam" id="PF12796">
    <property type="entry name" value="Ank_2"/>
    <property type="match status" value="2"/>
</dbReference>
<reference evidence="5" key="2">
    <citation type="submission" date="2020-04" db="EMBL/GenBank/DDBJ databases">
        <authorList>
            <consortium name="NCBI Genome Project"/>
        </authorList>
    </citation>
    <scope>NUCLEOTIDE SEQUENCE</scope>
    <source>
        <strain evidence="5">CBS 342.82</strain>
    </source>
</reference>
<dbReference type="PANTHER" id="PTHR24193">
    <property type="entry name" value="ANKYRIN REPEAT PROTEIN"/>
    <property type="match status" value="1"/>
</dbReference>
<proteinExistence type="predicted"/>
<dbReference type="InterPro" id="IPR050663">
    <property type="entry name" value="Ankyrin-SOCS_Box"/>
</dbReference>
<dbReference type="RefSeq" id="XP_033463567.1">
    <property type="nucleotide sequence ID" value="XM_033600951.1"/>
</dbReference>
<name>A0A6J3MEV2_9PEZI</name>
<sequence length="243" mass="26079">MDLDAQQQKFAIHAACREGQDQKVEALLHSDRKLATLRDDDDRLPLHWAASYNRPKLIEILSEEKNTFDVDAADGLGWTALMMAASLPRDAGAPLVEALLAQHAADPNIKTHAGQTALFFAVSKANLDVVRSLLAHGATARVRDKRQQLPLHRAAAIGHVPILKDLLQKQSPIDTADIDGCTPLHHAVAEGHGEAAVALLRAGADSSKKDSGGKLPISLAPDAKVRNYIIKAAEEEGLDVVTS</sequence>
<feature type="repeat" description="ANK" evidence="3">
    <location>
        <begin position="113"/>
        <end position="145"/>
    </location>
</feature>
<dbReference type="GO" id="GO:0000502">
    <property type="term" value="C:proteasome complex"/>
    <property type="evidence" value="ECO:0007669"/>
    <property type="project" value="UniProtKB-KW"/>
</dbReference>
<keyword evidence="5" id="KW-0647">Proteasome</keyword>
<organism evidence="5">
    <name type="scientific">Dissoconium aciculare CBS 342.82</name>
    <dbReference type="NCBI Taxonomy" id="1314786"/>
    <lineage>
        <taxon>Eukaryota</taxon>
        <taxon>Fungi</taxon>
        <taxon>Dikarya</taxon>
        <taxon>Ascomycota</taxon>
        <taxon>Pezizomycotina</taxon>
        <taxon>Dothideomycetes</taxon>
        <taxon>Dothideomycetidae</taxon>
        <taxon>Mycosphaerellales</taxon>
        <taxon>Dissoconiaceae</taxon>
        <taxon>Dissoconium</taxon>
    </lineage>
</organism>
<feature type="repeat" description="ANK" evidence="3">
    <location>
        <begin position="146"/>
        <end position="178"/>
    </location>
</feature>
<dbReference type="GO" id="GO:0000976">
    <property type="term" value="F:transcription cis-regulatory region binding"/>
    <property type="evidence" value="ECO:0007669"/>
    <property type="project" value="TreeGrafter"/>
</dbReference>
<keyword evidence="4" id="KW-1185">Reference proteome</keyword>
<evidence type="ECO:0000256" key="1">
    <source>
        <dbReference type="ARBA" id="ARBA00022737"/>
    </source>
</evidence>
<dbReference type="OrthoDB" id="539213at2759"/>
<dbReference type="Gene3D" id="1.25.40.20">
    <property type="entry name" value="Ankyrin repeat-containing domain"/>
    <property type="match status" value="2"/>
</dbReference>
<dbReference type="SUPFAM" id="SSF48403">
    <property type="entry name" value="Ankyrin repeat"/>
    <property type="match status" value="1"/>
</dbReference>
<gene>
    <name evidence="5" type="ORF">K489DRAFT_313623</name>
</gene>
<feature type="repeat" description="ANK" evidence="3">
    <location>
        <begin position="179"/>
        <end position="211"/>
    </location>
</feature>